<dbReference type="SUPFAM" id="SSF75005">
    <property type="entry name" value="Arabinanase/levansucrase/invertase"/>
    <property type="match status" value="1"/>
</dbReference>
<evidence type="ECO:0000256" key="3">
    <source>
        <dbReference type="ARBA" id="ARBA00022801"/>
    </source>
</evidence>
<dbReference type="InterPro" id="IPR001362">
    <property type="entry name" value="Glyco_hydro_32"/>
</dbReference>
<gene>
    <name evidence="6" type="ORF">OI18_00160</name>
</gene>
<reference evidence="6 7" key="1">
    <citation type="submission" date="2014-11" db="EMBL/GenBank/DDBJ databases">
        <title>Genome sequence of Flavihumibacter solisilvae 3-3.</title>
        <authorList>
            <person name="Zhou G."/>
            <person name="Li M."/>
            <person name="Wang G."/>
        </authorList>
    </citation>
    <scope>NUCLEOTIDE SEQUENCE [LARGE SCALE GENOMIC DNA]</scope>
    <source>
        <strain evidence="6 7">3-3</strain>
    </source>
</reference>
<protein>
    <recommendedName>
        <fullName evidence="2">beta-fructofuranosidase</fullName>
        <ecNumber evidence="2">3.2.1.26</ecNumber>
    </recommendedName>
</protein>
<accession>A0A0C1J0D3</accession>
<dbReference type="Proteomes" id="UP000031408">
    <property type="component" value="Unassembled WGS sequence"/>
</dbReference>
<evidence type="ECO:0000259" key="5">
    <source>
        <dbReference type="Pfam" id="PF00251"/>
    </source>
</evidence>
<dbReference type="SMART" id="SM00640">
    <property type="entry name" value="Glyco_32"/>
    <property type="match status" value="1"/>
</dbReference>
<evidence type="ECO:0000256" key="1">
    <source>
        <dbReference type="ARBA" id="ARBA00009902"/>
    </source>
</evidence>
<feature type="domain" description="Glycosyl hydrolase family 32 N-terminal" evidence="5">
    <location>
        <begin position="75"/>
        <end position="351"/>
    </location>
</feature>
<dbReference type="GO" id="GO:0005975">
    <property type="term" value="P:carbohydrate metabolic process"/>
    <property type="evidence" value="ECO:0007669"/>
    <property type="project" value="InterPro"/>
</dbReference>
<dbReference type="PANTHER" id="PTHR43101:SF1">
    <property type="entry name" value="BETA-FRUCTOSIDASE"/>
    <property type="match status" value="1"/>
</dbReference>
<dbReference type="Pfam" id="PF00251">
    <property type="entry name" value="Glyco_hydro_32N"/>
    <property type="match status" value="1"/>
</dbReference>
<dbReference type="GO" id="GO:0004564">
    <property type="term" value="F:beta-fructofuranosidase activity"/>
    <property type="evidence" value="ECO:0007669"/>
    <property type="project" value="UniProtKB-EC"/>
</dbReference>
<comment type="similarity">
    <text evidence="1">Belongs to the glycosyl hydrolase 32 family.</text>
</comment>
<keyword evidence="3" id="KW-0378">Hydrolase</keyword>
<dbReference type="Gene3D" id="2.115.10.20">
    <property type="entry name" value="Glycosyl hydrolase domain, family 43"/>
    <property type="match status" value="1"/>
</dbReference>
<keyword evidence="7" id="KW-1185">Reference proteome</keyword>
<evidence type="ECO:0000313" key="7">
    <source>
        <dbReference type="Proteomes" id="UP000031408"/>
    </source>
</evidence>
<dbReference type="InterPro" id="IPR051214">
    <property type="entry name" value="GH32_Enzymes"/>
</dbReference>
<evidence type="ECO:0000256" key="2">
    <source>
        <dbReference type="ARBA" id="ARBA00012758"/>
    </source>
</evidence>
<dbReference type="EC" id="3.2.1.26" evidence="2"/>
<dbReference type="InterPro" id="IPR013148">
    <property type="entry name" value="Glyco_hydro_32_N"/>
</dbReference>
<evidence type="ECO:0000313" key="6">
    <source>
        <dbReference type="EMBL" id="KIC96224.1"/>
    </source>
</evidence>
<comment type="caution">
    <text evidence="6">The sequence shown here is derived from an EMBL/GenBank/DDBJ whole genome shotgun (WGS) entry which is preliminary data.</text>
</comment>
<keyword evidence="4" id="KW-0326">Glycosidase</keyword>
<proteinExistence type="inferred from homology"/>
<dbReference type="STRING" id="1349421.OI18_00160"/>
<evidence type="ECO:0000256" key="4">
    <source>
        <dbReference type="ARBA" id="ARBA00023295"/>
    </source>
</evidence>
<organism evidence="6 7">
    <name type="scientific">Flavihumibacter solisilvae</name>
    <dbReference type="NCBI Taxonomy" id="1349421"/>
    <lineage>
        <taxon>Bacteria</taxon>
        <taxon>Pseudomonadati</taxon>
        <taxon>Bacteroidota</taxon>
        <taxon>Chitinophagia</taxon>
        <taxon>Chitinophagales</taxon>
        <taxon>Chitinophagaceae</taxon>
        <taxon>Flavihumibacter</taxon>
    </lineage>
</organism>
<dbReference type="EMBL" id="JSVC01000001">
    <property type="protein sequence ID" value="KIC96224.1"/>
    <property type="molecule type" value="Genomic_DNA"/>
</dbReference>
<dbReference type="CDD" id="cd08995">
    <property type="entry name" value="GH32_EcAec43-like"/>
    <property type="match status" value="1"/>
</dbReference>
<name>A0A0C1J0D3_9BACT</name>
<dbReference type="AlphaFoldDB" id="A0A0C1J0D3"/>
<dbReference type="PANTHER" id="PTHR43101">
    <property type="entry name" value="BETA-FRUCTOSIDASE"/>
    <property type="match status" value="1"/>
</dbReference>
<sequence length="510" mass="59123">MLGQDSTVHFPDSDLLIYSKVKDCHMPQVRISYFLLVCLSVILVLNGHRAHAQNRQKITRIQFRPENAKAGDVIPFYYKGEYHIFYMRNSSWGHIVSKDLVNWNELPDALAKGIDSLAPDGEGCWTGSIVENKGMFYLFYTGKNAADPKGDQKVMLATSKDLVQWTKEPSHTFYADGNIYWNKTINGKIDDKLIYHHQAFRDPDVFWNKEKNEWWMILHATVADQSFPATGLYISKDLINWRPSKPLVVYPVNTNVSGDCPFVFQSNGKWFLNFADYHYKTANRAEGPYDDQPREFDCGDLRVPKVMWDGRRNILMGWIADYEDNVDSGRISWGGTLCMPRELWTDSSGNEFQRPVKEVIESFRSLAIQRPQNFIREHVLKIPADYMFHAQLVAKTTDTKLVIRFPQTSRNDESDYHLKIDFTTKEIEMGSRYKSYKRVCDFDPRQAMDIRIFRLGDVLECFINDAWAFTMRAYKRESGKLTLIATEGTFKILRGEISEPRSAYSETISK</sequence>
<dbReference type="InterPro" id="IPR023296">
    <property type="entry name" value="Glyco_hydro_beta-prop_sf"/>
</dbReference>